<keyword evidence="4" id="KW-0862">Zinc</keyword>
<dbReference type="Gene3D" id="3.90.180.10">
    <property type="entry name" value="Medium-chain alcohol dehydrogenases, catalytic domain"/>
    <property type="match status" value="1"/>
</dbReference>
<evidence type="ECO:0000313" key="9">
    <source>
        <dbReference type="Proteomes" id="UP000030752"/>
    </source>
</evidence>
<evidence type="ECO:0000256" key="4">
    <source>
        <dbReference type="ARBA" id="ARBA00022833"/>
    </source>
</evidence>
<dbReference type="Pfam" id="PF00107">
    <property type="entry name" value="ADH_zinc_N"/>
    <property type="match status" value="1"/>
</dbReference>
<comment type="cofactor">
    <cofactor evidence="1">
        <name>Zn(2+)</name>
        <dbReference type="ChEBI" id="CHEBI:29105"/>
    </cofactor>
</comment>
<reference evidence="8 9" key="1">
    <citation type="submission" date="2013-03" db="EMBL/GenBank/DDBJ databases">
        <title>The Genome Sequence of Phialophora europaea CBS 101466.</title>
        <authorList>
            <consortium name="The Broad Institute Genomics Platform"/>
            <person name="Cuomo C."/>
            <person name="de Hoog S."/>
            <person name="Gorbushina A."/>
            <person name="Walker B."/>
            <person name="Young S.K."/>
            <person name="Zeng Q."/>
            <person name="Gargeya S."/>
            <person name="Fitzgerald M."/>
            <person name="Haas B."/>
            <person name="Abouelleil A."/>
            <person name="Allen A.W."/>
            <person name="Alvarado L."/>
            <person name="Arachchi H.M."/>
            <person name="Berlin A.M."/>
            <person name="Chapman S.B."/>
            <person name="Gainer-Dewar J."/>
            <person name="Goldberg J."/>
            <person name="Griggs A."/>
            <person name="Gujja S."/>
            <person name="Hansen M."/>
            <person name="Howarth C."/>
            <person name="Imamovic A."/>
            <person name="Ireland A."/>
            <person name="Larimer J."/>
            <person name="McCowan C."/>
            <person name="Murphy C."/>
            <person name="Pearson M."/>
            <person name="Poon T.W."/>
            <person name="Priest M."/>
            <person name="Roberts A."/>
            <person name="Saif S."/>
            <person name="Shea T."/>
            <person name="Sisk P."/>
            <person name="Sykes S."/>
            <person name="Wortman J."/>
            <person name="Nusbaum C."/>
            <person name="Birren B."/>
        </authorList>
    </citation>
    <scope>NUCLEOTIDE SEQUENCE [LARGE SCALE GENOMIC DNA]</scope>
    <source>
        <strain evidence="8 9">CBS 101466</strain>
    </source>
</reference>
<keyword evidence="6" id="KW-0520">NAD</keyword>
<organism evidence="8 9">
    <name type="scientific">Cyphellophora europaea (strain CBS 101466)</name>
    <name type="common">Phialophora europaea</name>
    <dbReference type="NCBI Taxonomy" id="1220924"/>
    <lineage>
        <taxon>Eukaryota</taxon>
        <taxon>Fungi</taxon>
        <taxon>Dikarya</taxon>
        <taxon>Ascomycota</taxon>
        <taxon>Pezizomycotina</taxon>
        <taxon>Eurotiomycetes</taxon>
        <taxon>Chaetothyriomycetidae</taxon>
        <taxon>Chaetothyriales</taxon>
        <taxon>Cyphellophoraceae</taxon>
        <taxon>Cyphellophora</taxon>
    </lineage>
</organism>
<dbReference type="SUPFAM" id="SSF51735">
    <property type="entry name" value="NAD(P)-binding Rossmann-fold domains"/>
    <property type="match status" value="1"/>
</dbReference>
<dbReference type="SMART" id="SM00829">
    <property type="entry name" value="PKS_ER"/>
    <property type="match status" value="1"/>
</dbReference>
<dbReference type="GO" id="GO:0004022">
    <property type="term" value="F:alcohol dehydrogenase (NAD+) activity"/>
    <property type="evidence" value="ECO:0007669"/>
    <property type="project" value="TreeGrafter"/>
</dbReference>
<dbReference type="STRING" id="1220924.W2RIQ9"/>
<dbReference type="Proteomes" id="UP000030752">
    <property type="component" value="Unassembled WGS sequence"/>
</dbReference>
<dbReference type="FunFam" id="3.40.50.720:FF:000039">
    <property type="entry name" value="Alcohol dehydrogenase AdhP"/>
    <property type="match status" value="1"/>
</dbReference>
<dbReference type="Gene3D" id="3.40.50.720">
    <property type="entry name" value="NAD(P)-binding Rossmann-like Domain"/>
    <property type="match status" value="1"/>
</dbReference>
<dbReference type="eggNOG" id="KOG0023">
    <property type="taxonomic scope" value="Eukaryota"/>
</dbReference>
<feature type="domain" description="Enoyl reductase (ER)" evidence="7">
    <location>
        <begin position="11"/>
        <end position="356"/>
    </location>
</feature>
<dbReference type="GeneID" id="19975972"/>
<name>W2RIQ9_CYPE1</name>
<dbReference type="RefSeq" id="XP_008721174.1">
    <property type="nucleotide sequence ID" value="XM_008722952.1"/>
</dbReference>
<dbReference type="GO" id="GO:0046872">
    <property type="term" value="F:metal ion binding"/>
    <property type="evidence" value="ECO:0007669"/>
    <property type="project" value="UniProtKB-KW"/>
</dbReference>
<dbReference type="OrthoDB" id="256333at2759"/>
<dbReference type="EMBL" id="KB822725">
    <property type="protein sequence ID" value="ETN36356.1"/>
    <property type="molecule type" value="Genomic_DNA"/>
</dbReference>
<evidence type="ECO:0000313" key="8">
    <source>
        <dbReference type="EMBL" id="ETN36356.1"/>
    </source>
</evidence>
<keyword evidence="9" id="KW-1185">Reference proteome</keyword>
<dbReference type="InParanoid" id="W2RIQ9"/>
<dbReference type="InterPro" id="IPR020843">
    <property type="entry name" value="ER"/>
</dbReference>
<dbReference type="InterPro" id="IPR013154">
    <property type="entry name" value="ADH-like_N"/>
</dbReference>
<dbReference type="PANTHER" id="PTHR42940:SF8">
    <property type="entry name" value="VACUOLAR PROTEIN SORTING-ASSOCIATED PROTEIN 11"/>
    <property type="match status" value="1"/>
</dbReference>
<evidence type="ECO:0000256" key="1">
    <source>
        <dbReference type="ARBA" id="ARBA00001947"/>
    </source>
</evidence>
<dbReference type="AlphaFoldDB" id="W2RIQ9"/>
<keyword evidence="3" id="KW-0479">Metal-binding</keyword>
<dbReference type="VEuPathDB" id="FungiDB:HMPREF1541_08633"/>
<dbReference type="GO" id="GO:0005737">
    <property type="term" value="C:cytoplasm"/>
    <property type="evidence" value="ECO:0007669"/>
    <property type="project" value="TreeGrafter"/>
</dbReference>
<keyword evidence="5" id="KW-0560">Oxidoreductase</keyword>
<gene>
    <name evidence="8" type="ORF">HMPREF1541_08633</name>
</gene>
<dbReference type="Pfam" id="PF08240">
    <property type="entry name" value="ADH_N"/>
    <property type="match status" value="1"/>
</dbReference>
<evidence type="ECO:0000256" key="3">
    <source>
        <dbReference type="ARBA" id="ARBA00022723"/>
    </source>
</evidence>
<dbReference type="SUPFAM" id="SSF50129">
    <property type="entry name" value="GroES-like"/>
    <property type="match status" value="1"/>
</dbReference>
<dbReference type="HOGENOM" id="CLU_026673_20_1_1"/>
<dbReference type="InterPro" id="IPR036291">
    <property type="entry name" value="NAD(P)-bd_dom_sf"/>
</dbReference>
<evidence type="ECO:0000256" key="5">
    <source>
        <dbReference type="ARBA" id="ARBA00023002"/>
    </source>
</evidence>
<comment type="similarity">
    <text evidence="2">Belongs to the zinc-containing alcohol dehydrogenase family.</text>
</comment>
<dbReference type="InterPro" id="IPR013149">
    <property type="entry name" value="ADH-like_C"/>
</dbReference>
<protein>
    <recommendedName>
        <fullName evidence="7">Enoyl reductase (ER) domain-containing protein</fullName>
    </recommendedName>
</protein>
<dbReference type="InterPro" id="IPR011032">
    <property type="entry name" value="GroES-like_sf"/>
</dbReference>
<accession>W2RIQ9</accession>
<proteinExistence type="inferred from homology"/>
<dbReference type="PANTHER" id="PTHR42940">
    <property type="entry name" value="ALCOHOL DEHYDROGENASE 1-RELATED"/>
    <property type="match status" value="1"/>
</dbReference>
<evidence type="ECO:0000256" key="2">
    <source>
        <dbReference type="ARBA" id="ARBA00008072"/>
    </source>
</evidence>
<evidence type="ECO:0000256" key="6">
    <source>
        <dbReference type="ARBA" id="ARBA00023027"/>
    </source>
</evidence>
<sequence length="370" mass="39105">MGFEGVPKEMKAVQVVEFNKPYKIHQVPTPSELGDHEVLLKTAVASLCHTDSMVVEGKFPTRLPCTGSHEGTGVVVASCERVLTGFKVNNLKKGDRVMAGIMLNECQSCPSCKRGNDFQQYCPNVSGLLGVIVNGAFAEYHVSDSRTSCKIPDNVSFAAAAPLACAGCTIYRAILTSGAEKGSWLGLVGAGGGLGHLGIQFAKAKGINVVAVDARDAGIELCKSAGAEHVLDAREGKDEVVKRAQALTNGQGVDCAVNVSEHETSAGLACAITKMHGTMIQVAQPPNVSVPFHELVFRDIRIRGTLVAGQEISQEMLNEVGRSGIHVETQVFKGLDKVPDMVELAHSGSLKGKAVCVVNQELVDGDKDKV</sequence>
<evidence type="ECO:0000259" key="7">
    <source>
        <dbReference type="SMART" id="SM00829"/>
    </source>
</evidence>